<dbReference type="AlphaFoldDB" id="A0A6C0G111"/>
<dbReference type="RefSeq" id="WP_162357513.1">
    <property type="nucleotide sequence ID" value="NZ_CP048209.1"/>
</dbReference>
<evidence type="ECO:0000313" key="3">
    <source>
        <dbReference type="EMBL" id="QHT61074.1"/>
    </source>
</evidence>
<dbReference type="GO" id="GO:0008168">
    <property type="term" value="F:methyltransferase activity"/>
    <property type="evidence" value="ECO:0007669"/>
    <property type="project" value="UniProtKB-KW"/>
</dbReference>
<gene>
    <name evidence="3" type="ORF">GXP70_14680</name>
</gene>
<evidence type="ECO:0000259" key="1">
    <source>
        <dbReference type="Pfam" id="PF00301"/>
    </source>
</evidence>
<organism evidence="3 4">
    <name type="scientific">Paenibacillus lycopersici</name>
    <dbReference type="NCBI Taxonomy" id="2704462"/>
    <lineage>
        <taxon>Bacteria</taxon>
        <taxon>Bacillati</taxon>
        <taxon>Bacillota</taxon>
        <taxon>Bacilli</taxon>
        <taxon>Bacillales</taxon>
        <taxon>Paenibacillaceae</taxon>
        <taxon>Paenibacillus</taxon>
    </lineage>
</organism>
<feature type="domain" description="Methyltransferase" evidence="2">
    <location>
        <begin position="89"/>
        <end position="189"/>
    </location>
</feature>
<dbReference type="KEGG" id="plyc:GXP70_14680"/>
<dbReference type="Pfam" id="PF13649">
    <property type="entry name" value="Methyltransf_25"/>
    <property type="match status" value="1"/>
</dbReference>
<dbReference type="CDD" id="cd02440">
    <property type="entry name" value="AdoMet_MTases"/>
    <property type="match status" value="1"/>
</dbReference>
<dbReference type="InterPro" id="IPR029063">
    <property type="entry name" value="SAM-dependent_MTases_sf"/>
</dbReference>
<dbReference type="SUPFAM" id="SSF53335">
    <property type="entry name" value="S-adenosyl-L-methionine-dependent methyltransferases"/>
    <property type="match status" value="1"/>
</dbReference>
<sequence>MTLTKCGYCNFMYDEWYGDTRNGVPAGTPIADLAGTLCSRCGIQGNRHERQPGPRYAGQEAEYYDQFAGKAGIGFYKNWLETAMDSTNVLELGVGTGRLAVELAEIAASYCGVDWSPRMLKIADAKRRRLFKEKADDRLQLVEADILSFQADRLYSRVLCPNGILQHFTDMGDQIVLLRNIGNWLTEGGQLAVDLLLPPGEPRWERLQRKRLKSDKWIAQRIEGETSLSRQLFRCSIAYETYVEGMMESRYNIEREYALMTPKEMVLLLASEGYQVTRIIENYGLSTPWQTAIPTQPGDRKPAESLEDTITEGNNAASYRHGAWMDGGYPFGDMMPVHAFTPVTMTLIAQKKT</sequence>
<accession>A0A6C0G111</accession>
<dbReference type="Pfam" id="PF00301">
    <property type="entry name" value="Rubredoxin"/>
    <property type="match status" value="1"/>
</dbReference>
<keyword evidence="3" id="KW-0808">Transferase</keyword>
<dbReference type="GO" id="GO:0005506">
    <property type="term" value="F:iron ion binding"/>
    <property type="evidence" value="ECO:0007669"/>
    <property type="project" value="InterPro"/>
</dbReference>
<name>A0A6C0G111_9BACL</name>
<keyword evidence="4" id="KW-1185">Reference proteome</keyword>
<keyword evidence="3" id="KW-0489">Methyltransferase</keyword>
<evidence type="ECO:0000313" key="4">
    <source>
        <dbReference type="Proteomes" id="UP000476064"/>
    </source>
</evidence>
<dbReference type="EMBL" id="CP048209">
    <property type="protein sequence ID" value="QHT61074.1"/>
    <property type="molecule type" value="Genomic_DNA"/>
</dbReference>
<protein>
    <submittedName>
        <fullName evidence="3">Methyltransferase domain-containing protein</fullName>
    </submittedName>
</protein>
<proteinExistence type="predicted"/>
<feature type="domain" description="Rubredoxin" evidence="1">
    <location>
        <begin position="5"/>
        <end position="44"/>
    </location>
</feature>
<dbReference type="GO" id="GO:0032259">
    <property type="term" value="P:methylation"/>
    <property type="evidence" value="ECO:0007669"/>
    <property type="project" value="UniProtKB-KW"/>
</dbReference>
<dbReference type="Gene3D" id="3.40.50.150">
    <property type="entry name" value="Vaccinia Virus protein VP39"/>
    <property type="match status" value="1"/>
</dbReference>
<dbReference type="InterPro" id="IPR041698">
    <property type="entry name" value="Methyltransf_25"/>
</dbReference>
<reference evidence="3 4" key="1">
    <citation type="submission" date="2020-01" db="EMBL/GenBank/DDBJ databases">
        <title>Paenibacillus sp. nov., isolated from tomato rhizosphere.</title>
        <authorList>
            <person name="Weon H.-Y."/>
            <person name="Lee S.A."/>
        </authorList>
    </citation>
    <scope>NUCLEOTIDE SEQUENCE [LARGE SCALE GENOMIC DNA]</scope>
    <source>
        <strain evidence="3 4">12200R-189</strain>
    </source>
</reference>
<dbReference type="InterPro" id="IPR024935">
    <property type="entry name" value="Rubredoxin_dom"/>
</dbReference>
<dbReference type="SUPFAM" id="SSF57802">
    <property type="entry name" value="Rubredoxin-like"/>
    <property type="match status" value="1"/>
</dbReference>
<dbReference type="Gene3D" id="2.20.28.10">
    <property type="match status" value="1"/>
</dbReference>
<dbReference type="Proteomes" id="UP000476064">
    <property type="component" value="Chromosome"/>
</dbReference>
<evidence type="ECO:0000259" key="2">
    <source>
        <dbReference type="Pfam" id="PF13649"/>
    </source>
</evidence>